<evidence type="ECO:0000313" key="1">
    <source>
        <dbReference type="EMBL" id="KAI5683987.1"/>
    </source>
</evidence>
<evidence type="ECO:0000313" key="2">
    <source>
        <dbReference type="Proteomes" id="UP001060085"/>
    </source>
</evidence>
<dbReference type="Proteomes" id="UP001060085">
    <property type="component" value="Linkage Group LG01"/>
</dbReference>
<proteinExistence type="predicted"/>
<protein>
    <submittedName>
        <fullName evidence="1">Uncharacterized protein</fullName>
    </submittedName>
</protein>
<organism evidence="1 2">
    <name type="scientific">Catharanthus roseus</name>
    <name type="common">Madagascar periwinkle</name>
    <name type="synonym">Vinca rosea</name>
    <dbReference type="NCBI Taxonomy" id="4058"/>
    <lineage>
        <taxon>Eukaryota</taxon>
        <taxon>Viridiplantae</taxon>
        <taxon>Streptophyta</taxon>
        <taxon>Embryophyta</taxon>
        <taxon>Tracheophyta</taxon>
        <taxon>Spermatophyta</taxon>
        <taxon>Magnoliopsida</taxon>
        <taxon>eudicotyledons</taxon>
        <taxon>Gunneridae</taxon>
        <taxon>Pentapetalae</taxon>
        <taxon>asterids</taxon>
        <taxon>lamiids</taxon>
        <taxon>Gentianales</taxon>
        <taxon>Apocynaceae</taxon>
        <taxon>Rauvolfioideae</taxon>
        <taxon>Vinceae</taxon>
        <taxon>Catharanthinae</taxon>
        <taxon>Catharanthus</taxon>
    </lineage>
</organism>
<name>A0ACC0CGL9_CATRO</name>
<sequence length="943" mass="107219">MAQLRTLVPAQVSFEEDCARILRGLRLAARLKFSFSKETENAIRKLSSSILSLAKMELDYMLSFGAAEASLDLLQRYHLLDILLPFQAAHLTEQDHNRSIQNPLMLMKLFSNLDRLCSCDRPSHGCLWVAIFAVHLALINSPQQALVVLTFASVLFHGNWKQGVQFARQHAEAAHVFIPEIIDGYDSIYDDELSERITQLAILVKDSVDVLTETDSLQETMVRKFPGSPCSGLVFVSKKMGSTVKDMFNVLICEVTTLNSKRQGLEINYESLGRGNVRELRFVLGKIILDTLGCGVALEEVHDKEEKDDLHAPGSHQKREIFVEKFPTVLNTRERDPLGKQEKKRSTLPADSEQVQVVSKKQKLMVNEEIQSVKGRSKNQVVASNEWLKEVKMEQQGLSKDYNCSNKGKKRQGMLAEDIGRKFQNYTIKMQEKDRSRQLEIKSVLETVKYQLVPEPLAEDQKPVNKKIAKKHLKILERVNGEASDEKRLPQQDSSEQPEPVIKIFKKKIMNLISAENNPTLIKPTNMQVKGGTEMGGRKFGLESRQSRRALGVISQNVVGAQQYPCVVNKRGTNGFCEKNLQVPANRPMTRKLAAQIATSQQLCPEEVKKPKLSPNEFSVWEDIPLTDVEEHEAPKDQPVPMSLEQSETALNEKDHMEVEMEDIFEEPVVDIDSCDAKNPLAVTDYVEDLYAYYKKVESSSCISPNYMAQQFDINEKMRSILIDWLIEVHYKFELRDETLFLTVNLIDRFLEKQSVVRKKLQLVGLVAMLLACKYEEVSVPVVDDLVFISDKAYSRQEVLEMETLMLNTLQFNMSVPTAYVFIRRFLKAAQSDKKLELLSFFLIELCLVEYEMLKYPPSFLAAAAIYTAQCTLYGVGQWSKTCEWHSNYSEDQLLECSSLIVSFHQKAATGKLTGVHRKYSTSKFGYAAKCEPAKNFLLETLK</sequence>
<reference evidence="2" key="1">
    <citation type="journal article" date="2023" name="Nat. Plants">
        <title>Single-cell RNA sequencing provides a high-resolution roadmap for understanding the multicellular compartmentation of specialized metabolism.</title>
        <authorList>
            <person name="Sun S."/>
            <person name="Shen X."/>
            <person name="Li Y."/>
            <person name="Li Y."/>
            <person name="Wang S."/>
            <person name="Li R."/>
            <person name="Zhang H."/>
            <person name="Shen G."/>
            <person name="Guo B."/>
            <person name="Wei J."/>
            <person name="Xu J."/>
            <person name="St-Pierre B."/>
            <person name="Chen S."/>
            <person name="Sun C."/>
        </authorList>
    </citation>
    <scope>NUCLEOTIDE SEQUENCE [LARGE SCALE GENOMIC DNA]</scope>
</reference>
<dbReference type="EMBL" id="CM044701">
    <property type="protein sequence ID" value="KAI5683987.1"/>
    <property type="molecule type" value="Genomic_DNA"/>
</dbReference>
<keyword evidence="2" id="KW-1185">Reference proteome</keyword>
<accession>A0ACC0CGL9</accession>
<comment type="caution">
    <text evidence="1">The sequence shown here is derived from an EMBL/GenBank/DDBJ whole genome shotgun (WGS) entry which is preliminary data.</text>
</comment>
<gene>
    <name evidence="1" type="ORF">M9H77_05215</name>
</gene>